<proteinExistence type="predicted"/>
<name>A0A382Z718_9ZZZZ</name>
<gene>
    <name evidence="3" type="ORF">METZ01_LOCUS444150</name>
</gene>
<dbReference type="SUPFAM" id="SSF52540">
    <property type="entry name" value="P-loop containing nucleoside triphosphate hydrolases"/>
    <property type="match status" value="1"/>
</dbReference>
<dbReference type="GO" id="GO:0015937">
    <property type="term" value="P:coenzyme A biosynthetic process"/>
    <property type="evidence" value="ECO:0007669"/>
    <property type="project" value="InterPro"/>
</dbReference>
<evidence type="ECO:0000256" key="1">
    <source>
        <dbReference type="ARBA" id="ARBA00022741"/>
    </source>
</evidence>
<dbReference type="PROSITE" id="PS51219">
    <property type="entry name" value="DPCK"/>
    <property type="match status" value="1"/>
</dbReference>
<dbReference type="CDD" id="cd02022">
    <property type="entry name" value="DPCK"/>
    <property type="match status" value="1"/>
</dbReference>
<organism evidence="3">
    <name type="scientific">marine metagenome</name>
    <dbReference type="NCBI Taxonomy" id="408172"/>
    <lineage>
        <taxon>unclassified sequences</taxon>
        <taxon>metagenomes</taxon>
        <taxon>ecological metagenomes</taxon>
    </lineage>
</organism>
<dbReference type="EMBL" id="UINC01181552">
    <property type="protein sequence ID" value="SVD91296.1"/>
    <property type="molecule type" value="Genomic_DNA"/>
</dbReference>
<dbReference type="Gene3D" id="3.40.50.300">
    <property type="entry name" value="P-loop containing nucleotide triphosphate hydrolases"/>
    <property type="match status" value="1"/>
</dbReference>
<accession>A0A382Z718</accession>
<evidence type="ECO:0000313" key="3">
    <source>
        <dbReference type="EMBL" id="SVD91296.1"/>
    </source>
</evidence>
<dbReference type="InterPro" id="IPR001977">
    <property type="entry name" value="Depp_CoAkinase"/>
</dbReference>
<sequence length="70" mass="7353">MFILGLTGSIGMGKSETSKMFCRLGVPVFDADAAVHELLKKGGRAVRSVETAFPGVTKNGAICRRALGAR</sequence>
<evidence type="ECO:0000256" key="2">
    <source>
        <dbReference type="ARBA" id="ARBA00022840"/>
    </source>
</evidence>
<dbReference type="AlphaFoldDB" id="A0A382Z718"/>
<dbReference type="InterPro" id="IPR027417">
    <property type="entry name" value="P-loop_NTPase"/>
</dbReference>
<dbReference type="Pfam" id="PF01121">
    <property type="entry name" value="CoaE"/>
    <property type="match status" value="1"/>
</dbReference>
<dbReference type="GO" id="GO:0005524">
    <property type="term" value="F:ATP binding"/>
    <property type="evidence" value="ECO:0007669"/>
    <property type="project" value="UniProtKB-KW"/>
</dbReference>
<evidence type="ECO:0008006" key="4">
    <source>
        <dbReference type="Google" id="ProtNLM"/>
    </source>
</evidence>
<protein>
    <recommendedName>
        <fullName evidence="4">Dephospho-CoA kinase</fullName>
    </recommendedName>
</protein>
<keyword evidence="2" id="KW-0067">ATP-binding</keyword>
<keyword evidence="1" id="KW-0547">Nucleotide-binding</keyword>
<feature type="non-terminal residue" evidence="3">
    <location>
        <position position="70"/>
    </location>
</feature>
<dbReference type="GO" id="GO:0004140">
    <property type="term" value="F:dephospho-CoA kinase activity"/>
    <property type="evidence" value="ECO:0007669"/>
    <property type="project" value="InterPro"/>
</dbReference>
<reference evidence="3" key="1">
    <citation type="submission" date="2018-05" db="EMBL/GenBank/DDBJ databases">
        <authorList>
            <person name="Lanie J.A."/>
            <person name="Ng W.-L."/>
            <person name="Kazmierczak K.M."/>
            <person name="Andrzejewski T.M."/>
            <person name="Davidsen T.M."/>
            <person name="Wayne K.J."/>
            <person name="Tettelin H."/>
            <person name="Glass J.I."/>
            <person name="Rusch D."/>
            <person name="Podicherti R."/>
            <person name="Tsui H.-C.T."/>
            <person name="Winkler M.E."/>
        </authorList>
    </citation>
    <scope>NUCLEOTIDE SEQUENCE</scope>
</reference>